<protein>
    <recommendedName>
        <fullName evidence="2">CRISPR system Cms protein Csm4</fullName>
    </recommendedName>
</protein>
<evidence type="ECO:0000256" key="1">
    <source>
        <dbReference type="ARBA" id="ARBA00005772"/>
    </source>
</evidence>
<dbReference type="RefSeq" id="WP_121922251.1">
    <property type="nucleotide sequence ID" value="NZ_REFO01000006.1"/>
</dbReference>
<dbReference type="GO" id="GO:0051607">
    <property type="term" value="P:defense response to virus"/>
    <property type="evidence" value="ECO:0007669"/>
    <property type="project" value="UniProtKB-KW"/>
</dbReference>
<dbReference type="Proteomes" id="UP000280842">
    <property type="component" value="Unassembled WGS sequence"/>
</dbReference>
<organism evidence="6 7">
    <name type="scientific">Hydrogenothermus marinus</name>
    <dbReference type="NCBI Taxonomy" id="133270"/>
    <lineage>
        <taxon>Bacteria</taxon>
        <taxon>Pseudomonadati</taxon>
        <taxon>Aquificota</taxon>
        <taxon>Aquificia</taxon>
        <taxon>Aquificales</taxon>
        <taxon>Hydrogenothermaceae</taxon>
        <taxon>Hydrogenothermus</taxon>
    </lineage>
</organism>
<evidence type="ECO:0000256" key="3">
    <source>
        <dbReference type="ARBA" id="ARBA00022884"/>
    </source>
</evidence>
<sequence length="315" mass="36271">MNIYKVDITPYSVFKSLPSAYTIFGAISWAYRLLYGEEDLIKLLNNFEQGNIPFLISSIFPKQDKNLLLPKPILKSIRKSTNQKIDFKKFKRINFIPIDLFTEILQGKIQDELELNLKLEEINLSTTKFATVDNIPHASIDRITGSTGEGGELYFEEIVAISEGYFFLAVESQEIKQKIESSLKVIEDIGLGGNRSIGFGKVKFGKLEEIKQLKEYFTNKTDRFITLSPVIPDNKINYKESFYDYFTFRGAVDNNYDFKGMDIWKNKVFYLKEGSQIKVKENSNYYGNLIKNQKAGKNIYQYGLAFPLYIQGGNK</sequence>
<evidence type="ECO:0000259" key="5">
    <source>
        <dbReference type="Pfam" id="PF03787"/>
    </source>
</evidence>
<accession>A0A3M0BRC7</accession>
<dbReference type="OrthoDB" id="12019at2"/>
<reference evidence="6 7" key="1">
    <citation type="submission" date="2018-10" db="EMBL/GenBank/DDBJ databases">
        <title>Genomic Encyclopedia of Archaeal and Bacterial Type Strains, Phase II (KMG-II): from individual species to whole genera.</title>
        <authorList>
            <person name="Goeker M."/>
        </authorList>
    </citation>
    <scope>NUCLEOTIDE SEQUENCE [LARGE SCALE GENOMIC DNA]</scope>
    <source>
        <strain evidence="6 7">VM1</strain>
    </source>
</reference>
<feature type="domain" description="CRISPR type III-associated protein" evidence="5">
    <location>
        <begin position="22"/>
        <end position="203"/>
    </location>
</feature>
<dbReference type="GO" id="GO:0003723">
    <property type="term" value="F:RNA binding"/>
    <property type="evidence" value="ECO:0007669"/>
    <property type="project" value="UniProtKB-KW"/>
</dbReference>
<evidence type="ECO:0000256" key="4">
    <source>
        <dbReference type="ARBA" id="ARBA00023118"/>
    </source>
</evidence>
<dbReference type="Pfam" id="PF03787">
    <property type="entry name" value="RAMPs"/>
    <property type="match status" value="1"/>
</dbReference>
<evidence type="ECO:0000313" key="6">
    <source>
        <dbReference type="EMBL" id="RMB00044.1"/>
    </source>
</evidence>
<gene>
    <name evidence="6" type="ORF">CLV39_0070</name>
</gene>
<dbReference type="AlphaFoldDB" id="A0A3M0BRC7"/>
<keyword evidence="3" id="KW-0694">RNA-binding</keyword>
<proteinExistence type="inferred from homology"/>
<evidence type="ECO:0000256" key="2">
    <source>
        <dbReference type="ARBA" id="ARBA00016109"/>
    </source>
</evidence>
<dbReference type="InterPro" id="IPR005510">
    <property type="entry name" value="Csm4"/>
</dbReference>
<dbReference type="EMBL" id="REFO01000006">
    <property type="protein sequence ID" value="RMB00044.1"/>
    <property type="molecule type" value="Genomic_DNA"/>
</dbReference>
<evidence type="ECO:0000313" key="7">
    <source>
        <dbReference type="Proteomes" id="UP000280842"/>
    </source>
</evidence>
<comment type="similarity">
    <text evidence="1">Belongs to the CRISPR-associated Csm4 family.</text>
</comment>
<comment type="caution">
    <text evidence="6">The sequence shown here is derived from an EMBL/GenBank/DDBJ whole genome shotgun (WGS) entry which is preliminary data.</text>
</comment>
<keyword evidence="7" id="KW-1185">Reference proteome</keyword>
<dbReference type="NCBIfam" id="TIGR01903">
    <property type="entry name" value="cas5_csm4"/>
    <property type="match status" value="1"/>
</dbReference>
<dbReference type="InterPro" id="IPR005537">
    <property type="entry name" value="RAMP_III_fam"/>
</dbReference>
<keyword evidence="4" id="KW-0051">Antiviral defense</keyword>
<name>A0A3M0BRC7_9AQUI</name>